<organism evidence="14 15">
    <name type="scientific">Nostoc flagelliforme FACHB-838</name>
    <dbReference type="NCBI Taxonomy" id="2692904"/>
    <lineage>
        <taxon>Bacteria</taxon>
        <taxon>Bacillati</taxon>
        <taxon>Cyanobacteriota</taxon>
        <taxon>Cyanophyceae</taxon>
        <taxon>Nostocales</taxon>
        <taxon>Nostocaceae</taxon>
        <taxon>Nostoc</taxon>
    </lineage>
</organism>
<evidence type="ECO:0000256" key="5">
    <source>
        <dbReference type="ARBA" id="ARBA00012866"/>
    </source>
</evidence>
<dbReference type="InterPro" id="IPR031641">
    <property type="entry name" value="PapA_C"/>
</dbReference>
<dbReference type="Pfam" id="PF16911">
    <property type="entry name" value="PapA_C"/>
    <property type="match status" value="1"/>
</dbReference>
<accession>A0ABR8E5A2</accession>
<feature type="domain" description="Phthiocerol/phthiodiolone dimycocerosyl transferase C-terminal" evidence="13">
    <location>
        <begin position="189"/>
        <end position="358"/>
    </location>
</feature>
<evidence type="ECO:0000256" key="6">
    <source>
        <dbReference type="ARBA" id="ARBA00013449"/>
    </source>
</evidence>
<dbReference type="EC" id="2.3.1.282" evidence="5"/>
<dbReference type="PANTHER" id="PTHR28037">
    <property type="entry name" value="ALCOHOL O-ACETYLTRANSFERASE 1-RELATED"/>
    <property type="match status" value="1"/>
</dbReference>
<comment type="catalytic activity">
    <reaction evidence="1">
        <text>2 a mycocerosyl-[mycocerosic acid synthase] + a phthiocerol = a dimycocerosyl phthiocerol + 2 holo-[mycocerosic acid synthase].</text>
        <dbReference type="EC" id="2.3.1.282"/>
    </reaction>
</comment>
<keyword evidence="7" id="KW-0808">Transferase</keyword>
<dbReference type="PANTHER" id="PTHR28037:SF1">
    <property type="entry name" value="ALCOHOL O-ACETYLTRANSFERASE 1-RELATED"/>
    <property type="match status" value="1"/>
</dbReference>
<evidence type="ECO:0000256" key="7">
    <source>
        <dbReference type="ARBA" id="ARBA00022679"/>
    </source>
</evidence>
<sequence length="426" mass="47406">MERYLGAVEHSYWLYNQFYPMDFATVAKLQGQFSFDQLSTVLRQVQQRHPLLRVRIAPDAIGQPKFVETDDEIPLRLVARTDDRHWQAELEVELAHSLDWQVAPLLRVVLLQSGAESELMIICHHAISDGLSGIYLMRNVLQGLGGKIFERSEFSATLSLESAIPGIAPSPEATVKPTDYVPTLSRRPRPHIRTVVLSPELTQQLIQRSRAEHTTVHGAISAAFLLALTQQDVKPSDVMRCLHPVNVRSQLSLPMPDGVGLYIYFCMTTHSRMADSAFWDVARSVKSQLSQIDIAQQLVEERQLRQPAMANLTDATAFAEEVQSQYHCQLSVTNLGRIDMAQQYGNIRIEALHAPVVMPSVVGRIVGVATLGDRLALTISSTPLIDVDRAQSDWAATAFLSAGVKRLELAVQAIHRNNPKASLLTL</sequence>
<proteinExistence type="inferred from homology"/>
<dbReference type="Proteomes" id="UP000623440">
    <property type="component" value="Unassembled WGS sequence"/>
</dbReference>
<keyword evidence="8" id="KW-0012">Acyltransferase</keyword>
<evidence type="ECO:0000256" key="1">
    <source>
        <dbReference type="ARBA" id="ARBA00000026"/>
    </source>
</evidence>
<evidence type="ECO:0000256" key="8">
    <source>
        <dbReference type="ARBA" id="ARBA00023315"/>
    </source>
</evidence>
<comment type="caution">
    <text evidence="14">The sequence shown here is derived from an EMBL/GenBank/DDBJ whole genome shotgun (WGS) entry which is preliminary data.</text>
</comment>
<evidence type="ECO:0000256" key="11">
    <source>
        <dbReference type="ARBA" id="ARBA00033407"/>
    </source>
</evidence>
<gene>
    <name evidence="14" type="ORF">H6G97_46025</name>
</gene>
<evidence type="ECO:0000313" key="14">
    <source>
        <dbReference type="EMBL" id="MBD2536262.1"/>
    </source>
</evidence>
<dbReference type="InterPro" id="IPR052058">
    <property type="entry name" value="Alcohol_O-acetyltransferase"/>
</dbReference>
<dbReference type="SUPFAM" id="SSF52777">
    <property type="entry name" value="CoA-dependent acyltransferases"/>
    <property type="match status" value="2"/>
</dbReference>
<dbReference type="Gene3D" id="3.30.559.10">
    <property type="entry name" value="Chloramphenicol acetyltransferase-like domain"/>
    <property type="match status" value="1"/>
</dbReference>
<dbReference type="Pfam" id="PF00668">
    <property type="entry name" value="Condensation"/>
    <property type="match status" value="1"/>
</dbReference>
<dbReference type="RefSeq" id="WP_190947000.1">
    <property type="nucleotide sequence ID" value="NZ_JACJSI010000421.1"/>
</dbReference>
<evidence type="ECO:0000259" key="13">
    <source>
        <dbReference type="Pfam" id="PF16911"/>
    </source>
</evidence>
<evidence type="ECO:0000256" key="2">
    <source>
        <dbReference type="ARBA" id="ARBA00000625"/>
    </source>
</evidence>
<feature type="domain" description="Condensation" evidence="12">
    <location>
        <begin position="25"/>
        <end position="139"/>
    </location>
</feature>
<evidence type="ECO:0000259" key="12">
    <source>
        <dbReference type="Pfam" id="PF00668"/>
    </source>
</evidence>
<comment type="catalytic activity">
    <reaction evidence="3">
        <text>2 a mycocerosyl-[mycocerosic acid synthase] + a phthiodiolone = a dimycocerosyl phthiodiolone + 2 holo-[mycocerosic acid synthase].</text>
        <dbReference type="EC" id="2.3.1.282"/>
    </reaction>
</comment>
<reference evidence="14 15" key="1">
    <citation type="journal article" date="2020" name="ISME J.">
        <title>Comparative genomics reveals insights into cyanobacterial evolution and habitat adaptation.</title>
        <authorList>
            <person name="Chen M.Y."/>
            <person name="Teng W.K."/>
            <person name="Zhao L."/>
            <person name="Hu C.X."/>
            <person name="Zhou Y.K."/>
            <person name="Han B.P."/>
            <person name="Song L.R."/>
            <person name="Shu W.S."/>
        </authorList>
    </citation>
    <scope>NUCLEOTIDE SEQUENCE [LARGE SCALE GENOMIC DNA]</scope>
    <source>
        <strain evidence="14 15">FACHB-838</strain>
    </source>
</reference>
<comment type="similarity">
    <text evidence="4">Belongs to the acyltransferase PapA5 family.</text>
</comment>
<comment type="catalytic activity">
    <reaction evidence="2">
        <text>2 a mycocerosyl-[mycocerosic acid synthase] + a phenolphthiocerol = a dimycocerosyl phenolphthiocerol + 2 holo-[mycocerosic acid synthase].</text>
        <dbReference type="EC" id="2.3.1.282"/>
    </reaction>
</comment>
<evidence type="ECO:0000256" key="9">
    <source>
        <dbReference type="ARBA" id="ARBA00030465"/>
    </source>
</evidence>
<name>A0ABR8E5A2_9NOSO</name>
<evidence type="ECO:0000256" key="3">
    <source>
        <dbReference type="ARBA" id="ARBA00001907"/>
    </source>
</evidence>
<evidence type="ECO:0000256" key="10">
    <source>
        <dbReference type="ARBA" id="ARBA00032317"/>
    </source>
</evidence>
<dbReference type="Gene3D" id="3.30.559.30">
    <property type="entry name" value="Nonribosomal peptide synthetase, condensation domain"/>
    <property type="match status" value="1"/>
</dbReference>
<dbReference type="EMBL" id="JACJSI010000421">
    <property type="protein sequence ID" value="MBD2536262.1"/>
    <property type="molecule type" value="Genomic_DNA"/>
</dbReference>
<dbReference type="InterPro" id="IPR001242">
    <property type="entry name" value="Condensation_dom"/>
</dbReference>
<keyword evidence="15" id="KW-1185">Reference proteome</keyword>
<evidence type="ECO:0000313" key="15">
    <source>
        <dbReference type="Proteomes" id="UP000623440"/>
    </source>
</evidence>
<protein>
    <recommendedName>
        <fullName evidence="6">Phthiocerol/phthiodiolone dimycocerosyl transferase</fullName>
        <ecNumber evidence="5">2.3.1.282</ecNumber>
    </recommendedName>
    <alternativeName>
        <fullName evidence="11">Acyltransferase PapA5</fullName>
    </alternativeName>
    <alternativeName>
        <fullName evidence="9">Phthiocerol/phthiodiolone O-acyltransferase</fullName>
    </alternativeName>
    <alternativeName>
        <fullName evidence="10">Polyketide synthase-associated protein A5</fullName>
    </alternativeName>
</protein>
<evidence type="ECO:0000256" key="4">
    <source>
        <dbReference type="ARBA" id="ARBA00006558"/>
    </source>
</evidence>
<dbReference type="InterPro" id="IPR023213">
    <property type="entry name" value="CAT-like_dom_sf"/>
</dbReference>